<organism evidence="2 3">
    <name type="scientific">Mycolicibacter longobardus</name>
    <dbReference type="NCBI Taxonomy" id="1108812"/>
    <lineage>
        <taxon>Bacteria</taxon>
        <taxon>Bacillati</taxon>
        <taxon>Actinomycetota</taxon>
        <taxon>Actinomycetes</taxon>
        <taxon>Mycobacteriales</taxon>
        <taxon>Mycobacteriaceae</taxon>
        <taxon>Mycolicibacter</taxon>
    </lineage>
</organism>
<evidence type="ECO:0000313" key="3">
    <source>
        <dbReference type="Proteomes" id="UP000193866"/>
    </source>
</evidence>
<feature type="region of interest" description="Disordered" evidence="1">
    <location>
        <begin position="2078"/>
        <end position="2115"/>
    </location>
</feature>
<dbReference type="EMBL" id="LQPG01000011">
    <property type="protein sequence ID" value="ORW12419.1"/>
    <property type="molecule type" value="Genomic_DNA"/>
</dbReference>
<dbReference type="OrthoDB" id="4770405at2"/>
<dbReference type="STRING" id="1108812.AWC16_08440"/>
<protein>
    <recommendedName>
        <fullName evidence="4">NACHT domain-containing protein</fullName>
    </recommendedName>
</protein>
<comment type="caution">
    <text evidence="2">The sequence shown here is derived from an EMBL/GenBank/DDBJ whole genome shotgun (WGS) entry which is preliminary data.</text>
</comment>
<keyword evidence="3" id="KW-1185">Reference proteome</keyword>
<evidence type="ECO:0008006" key="4">
    <source>
        <dbReference type="Google" id="ProtNLM"/>
    </source>
</evidence>
<proteinExistence type="predicted"/>
<evidence type="ECO:0000256" key="1">
    <source>
        <dbReference type="SAM" id="MobiDB-lite"/>
    </source>
</evidence>
<accession>A0A1X1YMS3</accession>
<dbReference type="RefSeq" id="WP_085264060.1">
    <property type="nucleotide sequence ID" value="NZ_JACKVG010000015.1"/>
</dbReference>
<reference evidence="2 3" key="1">
    <citation type="submission" date="2016-01" db="EMBL/GenBank/DDBJ databases">
        <title>The new phylogeny of the genus Mycobacterium.</title>
        <authorList>
            <person name="Tarcisio F."/>
            <person name="Conor M."/>
            <person name="Antonella G."/>
            <person name="Elisabetta G."/>
            <person name="Giulia F.S."/>
            <person name="Sara T."/>
            <person name="Anna F."/>
            <person name="Clotilde B."/>
            <person name="Roberto B."/>
            <person name="Veronica D.S."/>
            <person name="Fabio R."/>
            <person name="Monica P."/>
            <person name="Olivier J."/>
            <person name="Enrico T."/>
            <person name="Nicola S."/>
        </authorList>
    </citation>
    <scope>NUCLEOTIDE SEQUENCE [LARGE SCALE GENOMIC DNA]</scope>
    <source>
        <strain evidence="2 3">DSM 45394</strain>
    </source>
</reference>
<name>A0A1X1YMS3_9MYCO</name>
<dbReference type="InterPro" id="IPR027417">
    <property type="entry name" value="P-loop_NTPase"/>
</dbReference>
<sequence>MELLDPVRPSRDGDQFHYVWAARHSLKLLEPNGDLVMIVVEGSSDNDTRKRRGEQVIDLAEYYGSSELATAKRVVYRQFKHTTLQENSPWTASWFKKTLLGFAERYKELLDEHPDSVERVTFTLTTNRPAVPDVHTALAILGHGVRDAEPNAKRAATNLRKWLRTVITDKQIASFVRQVAIEDSTPNLQLLREQFENHLAGLLPGAPTNDHILLKEMIAIRATSLHSANPRVLRRDVLAALRVTEEQLMPAQNMIVMPDSMIVTHQDELLAEMIARPTSSPVIVHAAGGVGKSMFAQQLGSRMPAGSTSVVYDCFGNGTYRRPSSPRHEDRQGLIQICNELAAKGLCEQVIPSASAHSSDYFRTFNRRIDDACTFLRAAHDEALLVVVVDAADNACLAARDLEAKSFVPKLLRESLPGNCRLVILCRTERLGLLEPPPNALTIELKGFDESESMQHLATRFPDVSSEDGAEFHRVSGGNPRGQADAMESKTSAHEVLQYFGGREQSSEQIIDQSIRTAIENAKDAHRDAPRDVDRMCECMAALRPMIPIRVLASVAGVPESLVTDLRRPLVIDGGAVQFRDEPTETWFQKHYKPTGAALTDFLGRVMQLAGQDPYVATSLPDLLLDAGRIDDLVQLALSETKPEGLFAVSSPREEDLERYEIAQHTVQLALKGALRARMNAPAGRLALKAGNLAAGHGRRLELIRQNPDLAAEFLEPSLLEHLIATRALAGKWPGSDLVIEASLLSKASGQQALARNRLRSAVEWTEAWVDRSVLADEESHVRISDIAELAWAYINTDGPQACAAFLARWTPRTIGFDAGIVVARRLANVGRLDDLQELASGSKPLKYLQLAVAQASWESDIALSTPTVRRIVTMLKRHKHAIDLSEDRSDYLSPTPGLDGIWWIVALGTRLNLLEKAEGIRILDLYLPENIGVTTSSWYRGKTVSALRGFAIRSRLEERDLDADTVAGPDIQRAKEKPHRDSQSLREYRQNVVPLCKWLDLWSSVALGLSVDVATSYQTLAANTMRTYSDYETPRLLINASARIAVRVLADPSAPQASAELAAWCAENVRFLSRSTLTEVIRIAAANPELHSLAIALTQTLRASIERAREESSTLCDDLVALARATYNFDYRECRHHFQHAVETTERAGDDLHVRWRTLMKLAESAARLGSSGPRAFRLLHIAESVRSYQDEIDLVEPMTVAGLLNPCQALAMASRWRDRRAATLAEIGNAFTKSNGPLRDWPLSSIALTAFDEEAHTSTLLIQALTKHPAQGRRILEALGGLERSTRCTAAFYAELDAVAEEISLDLTGTIYDPDERNVVSAREASGGYETSRSWMDPKDGRETALNALKKLDFDTPTGWDAAFAYVRDRDTPVYNDDIIELATAVQPSRLSNVVAAFHASTQFNLFDCKKLLSVLDARPSLPNGVRDEVITLSGVAVKRFARQIACIEYDQLAPLAASTGIPAIELMGAAIQGVGNVPERLESGECYALAIHLAARLDAADLNAMYDDCAELFTDIALRDDGDGDTPAQIQDNVPIAVASFIWAALGDPSVAIRWRAAHAARWLFESGAAEEVSALREIAEAHRAVDGFVDSRLVFYEKHARQWLLFAIEGAACTSNGRTTVSTFEGFLRSVVFLESPHVVMQRTAKKVLIALAQSHSIQLSEDEIRYIGTLGEPISTRRVDPASRHELRAITLSDLLSVDGRGEFPDAKHACFSNEDELEDFLGDNDFRFYMDYTDYWCDPLADAFGLHKDVVEHLANDLLVGVWQVSSRGGFEEDTRHVLGLYPSGTSTYKADWPENDDLDFYLSIHALYEIAGRLVACLPTVRIYDDGDDGWASFLQHHIPTRSDGRWLSDRRDAGPAVESIGDYDRGSRDSKFDEWVYQISRRDFDAHFEPGVGWPTVWGRRTSLSRTRSEYTNVTSALINPQTAESLLRALRLAPSVTPLRIPDAQDHDWSDTGLFKLSGWIESACHTRGLDAHDPYSGDVSFPPARPAQAVVNSMHLSSDADLRHWTRQGADVLRSTVWDDTRPIGQNERAGASGDELTIDPVFLRELLRAEKMSLLVEVEIRRYSSADPSFRHRHGDDEDNDQRGNPEPSAMYYIYGQDGEVHEL</sequence>
<dbReference type="Proteomes" id="UP000193866">
    <property type="component" value="Unassembled WGS sequence"/>
</dbReference>
<gene>
    <name evidence="2" type="ORF">AWC16_08440</name>
</gene>
<evidence type="ECO:0000313" key="2">
    <source>
        <dbReference type="EMBL" id="ORW12419.1"/>
    </source>
</evidence>
<dbReference type="SUPFAM" id="SSF52540">
    <property type="entry name" value="P-loop containing nucleoside triphosphate hydrolases"/>
    <property type="match status" value="1"/>
</dbReference>